<reference evidence="1 2" key="1">
    <citation type="journal article" date="2021" name="Hortic Res">
        <title>High-quality reference genome and annotation aids understanding of berry development for evergreen blueberry (Vaccinium darrowii).</title>
        <authorList>
            <person name="Yu J."/>
            <person name="Hulse-Kemp A.M."/>
            <person name="Babiker E."/>
            <person name="Staton M."/>
        </authorList>
    </citation>
    <scope>NUCLEOTIDE SEQUENCE [LARGE SCALE GENOMIC DNA]</scope>
    <source>
        <strain evidence="2">cv. NJ 8807/NJ 8810</strain>
        <tissue evidence="1">Young leaf</tissue>
    </source>
</reference>
<comment type="caution">
    <text evidence="1">The sequence shown here is derived from an EMBL/GenBank/DDBJ whole genome shotgun (WGS) entry which is preliminary data.</text>
</comment>
<dbReference type="Proteomes" id="UP000828048">
    <property type="component" value="Chromosome 11"/>
</dbReference>
<accession>A0ACB7YKI4</accession>
<proteinExistence type="predicted"/>
<evidence type="ECO:0000313" key="1">
    <source>
        <dbReference type="EMBL" id="KAH7853892.1"/>
    </source>
</evidence>
<evidence type="ECO:0000313" key="2">
    <source>
        <dbReference type="Proteomes" id="UP000828048"/>
    </source>
</evidence>
<name>A0ACB7YKI4_9ERIC</name>
<sequence>MNGKSKDGLHARKDLQDLGIRHDLHPQEQGAKTYLPAASHTLSKAEKEIFCKRLFDLKVPNGYSSNIANCISMEELKITGLKSHDCHMLMRQLLLVAVRGLLPKGPRNAILCLCSIFNKLCQRVIDREEIATLEDEVVETLCMFERFFLPSFFDIMIHLAIHLG</sequence>
<gene>
    <name evidence="1" type="ORF">Vadar_007755</name>
</gene>
<keyword evidence="2" id="KW-1185">Reference proteome</keyword>
<organism evidence="1 2">
    <name type="scientific">Vaccinium darrowii</name>
    <dbReference type="NCBI Taxonomy" id="229202"/>
    <lineage>
        <taxon>Eukaryota</taxon>
        <taxon>Viridiplantae</taxon>
        <taxon>Streptophyta</taxon>
        <taxon>Embryophyta</taxon>
        <taxon>Tracheophyta</taxon>
        <taxon>Spermatophyta</taxon>
        <taxon>Magnoliopsida</taxon>
        <taxon>eudicotyledons</taxon>
        <taxon>Gunneridae</taxon>
        <taxon>Pentapetalae</taxon>
        <taxon>asterids</taxon>
        <taxon>Ericales</taxon>
        <taxon>Ericaceae</taxon>
        <taxon>Vaccinioideae</taxon>
        <taxon>Vaccinieae</taxon>
        <taxon>Vaccinium</taxon>
    </lineage>
</organism>
<dbReference type="EMBL" id="CM037161">
    <property type="protein sequence ID" value="KAH7853892.1"/>
    <property type="molecule type" value="Genomic_DNA"/>
</dbReference>
<protein>
    <submittedName>
        <fullName evidence="1">Uncharacterized protein</fullName>
    </submittedName>
</protein>